<proteinExistence type="predicted"/>
<evidence type="ECO:0000313" key="1">
    <source>
        <dbReference type="EMBL" id="VDO60131.1"/>
    </source>
</evidence>
<gene>
    <name evidence="1" type="ORF">OFLC_LOCUS9375</name>
</gene>
<dbReference type="WBParaSite" id="OFLC_0000937401-mRNA-1">
    <property type="protein sequence ID" value="OFLC_0000937401-mRNA-1"/>
    <property type="gene ID" value="OFLC_0000937401"/>
</dbReference>
<name>A0A183HPG3_9BILA</name>
<organism evidence="3">
    <name type="scientific">Onchocerca flexuosa</name>
    <dbReference type="NCBI Taxonomy" id="387005"/>
    <lineage>
        <taxon>Eukaryota</taxon>
        <taxon>Metazoa</taxon>
        <taxon>Ecdysozoa</taxon>
        <taxon>Nematoda</taxon>
        <taxon>Chromadorea</taxon>
        <taxon>Rhabditida</taxon>
        <taxon>Spirurina</taxon>
        <taxon>Spiruromorpha</taxon>
        <taxon>Filarioidea</taxon>
        <taxon>Onchocercidae</taxon>
        <taxon>Onchocerca</taxon>
    </lineage>
</organism>
<evidence type="ECO:0000313" key="3">
    <source>
        <dbReference type="WBParaSite" id="OFLC_0000937401-mRNA-1"/>
    </source>
</evidence>
<sequence length="143" mass="16755">MANLRKEEDEELRKRLLAIEKRLMEQLDIVSEKIENEIARKMIHASQDVQRLTLSNELSELSSAVGNLRIQFDKLRREKEAKIAQFARSIISRDIKRSDDLDTLKTELNQKIKDDLDKVGIINFIEVSIIRVAYLSRLFIIFD</sequence>
<dbReference type="STRING" id="387005.A0A183HPG3"/>
<reference evidence="3" key="1">
    <citation type="submission" date="2016-06" db="UniProtKB">
        <authorList>
            <consortium name="WormBaseParasite"/>
        </authorList>
    </citation>
    <scope>IDENTIFICATION</scope>
</reference>
<reference evidence="1 2" key="2">
    <citation type="submission" date="2018-11" db="EMBL/GenBank/DDBJ databases">
        <authorList>
            <consortium name="Pathogen Informatics"/>
        </authorList>
    </citation>
    <scope>NUCLEOTIDE SEQUENCE [LARGE SCALE GENOMIC DNA]</scope>
</reference>
<keyword evidence="2" id="KW-1185">Reference proteome</keyword>
<evidence type="ECO:0000313" key="2">
    <source>
        <dbReference type="Proteomes" id="UP000267606"/>
    </source>
</evidence>
<dbReference type="Proteomes" id="UP000267606">
    <property type="component" value="Unassembled WGS sequence"/>
</dbReference>
<dbReference type="EMBL" id="UZAJ01011423">
    <property type="protein sequence ID" value="VDO60131.1"/>
    <property type="molecule type" value="Genomic_DNA"/>
</dbReference>
<dbReference type="AlphaFoldDB" id="A0A183HPG3"/>
<accession>A0A183HPG3</accession>
<protein>
    <submittedName>
        <fullName evidence="1 3">Uncharacterized protein</fullName>
    </submittedName>
</protein>